<name>A0A7C3ZM01_9CYAN</name>
<dbReference type="AlphaFoldDB" id="A0A7C3ZM01"/>
<comment type="caution">
    <text evidence="1">The sequence shown here is derived from an EMBL/GenBank/DDBJ whole genome shotgun (WGS) entry which is preliminary data.</text>
</comment>
<dbReference type="InterPro" id="IPR044213">
    <property type="entry name" value="At2g44920-like"/>
</dbReference>
<dbReference type="Gene3D" id="2.160.20.80">
    <property type="entry name" value="E3 ubiquitin-protein ligase SopA"/>
    <property type="match status" value="1"/>
</dbReference>
<dbReference type="InterPro" id="IPR001646">
    <property type="entry name" value="5peptide_repeat"/>
</dbReference>
<dbReference type="EMBL" id="DSPX01000168">
    <property type="protein sequence ID" value="HGG02205.1"/>
    <property type="molecule type" value="Genomic_DNA"/>
</dbReference>
<reference evidence="1" key="1">
    <citation type="journal article" date="2020" name="mSystems">
        <title>Genome- and Community-Level Interaction Insights into Carbon Utilization and Element Cycling Functions of Hydrothermarchaeota in Hydrothermal Sediment.</title>
        <authorList>
            <person name="Zhou Z."/>
            <person name="Liu Y."/>
            <person name="Xu W."/>
            <person name="Pan J."/>
            <person name="Luo Z.H."/>
            <person name="Li M."/>
        </authorList>
    </citation>
    <scope>NUCLEOTIDE SEQUENCE [LARGE SCALE GENOMIC DNA]</scope>
    <source>
        <strain evidence="1">SpSt-374</strain>
    </source>
</reference>
<dbReference type="SUPFAM" id="SSF141571">
    <property type="entry name" value="Pentapeptide repeat-like"/>
    <property type="match status" value="1"/>
</dbReference>
<gene>
    <name evidence="1" type="ORF">ENR15_16555</name>
</gene>
<dbReference type="PANTHER" id="PTHR47200:SF2">
    <property type="entry name" value="THYLAKOID LUMENAL 15 KDA PROTEIN 1, CHLOROPLASTIC"/>
    <property type="match status" value="1"/>
</dbReference>
<evidence type="ECO:0000313" key="1">
    <source>
        <dbReference type="EMBL" id="HGG02205.1"/>
    </source>
</evidence>
<dbReference type="Pfam" id="PF13599">
    <property type="entry name" value="Pentapeptide_4"/>
    <property type="match status" value="1"/>
</dbReference>
<dbReference type="PANTHER" id="PTHR47200">
    <property type="entry name" value="THYLAKOID LUMENAL 15 KDA PROTEIN 1, CHLOROPLASTIC"/>
    <property type="match status" value="1"/>
</dbReference>
<sequence>MSRLFQIAVTAVVWIVAVGTIALVSFAPAFPAFANDYNKQTIVGEDFSGRNFKDSSFTKAILRNCNLSNVDLEGVSLFGATLDRVNLEGANLKNATLDMARFRQANLTNAVLEGAFAFNAEFKDTVIDGADFTDVFLRYDDQAQLCSIAQGTNPVTGRKTSETLDCE</sequence>
<protein>
    <submittedName>
        <fullName evidence="1">Pentapeptide repeat-containing protein</fullName>
    </submittedName>
</protein>
<organism evidence="1">
    <name type="scientific">Planktothricoides sp. SpSt-374</name>
    <dbReference type="NCBI Taxonomy" id="2282167"/>
    <lineage>
        <taxon>Bacteria</taxon>
        <taxon>Bacillati</taxon>
        <taxon>Cyanobacteriota</taxon>
        <taxon>Cyanophyceae</taxon>
        <taxon>Oscillatoriophycideae</taxon>
        <taxon>Oscillatoriales</taxon>
        <taxon>Oscillatoriaceae</taxon>
        <taxon>Planktothricoides</taxon>
    </lineage>
</organism>
<proteinExistence type="predicted"/>
<accession>A0A7C3ZM01</accession>